<name>A0A229NZJ2_9BACL</name>
<gene>
    <name evidence="5" type="ORF">CGZ75_00045</name>
</gene>
<protein>
    <submittedName>
        <fullName evidence="5">HAD family hydrolase</fullName>
    </submittedName>
</protein>
<dbReference type="NCBIfam" id="TIGR01509">
    <property type="entry name" value="HAD-SF-IA-v3"/>
    <property type="match status" value="1"/>
</dbReference>
<dbReference type="InterPro" id="IPR051400">
    <property type="entry name" value="HAD-like_hydrolase"/>
</dbReference>
<dbReference type="Proteomes" id="UP000215145">
    <property type="component" value="Unassembled WGS sequence"/>
</dbReference>
<dbReference type="RefSeq" id="WP_089521968.1">
    <property type="nucleotide sequence ID" value="NZ_NMUQ01000001.1"/>
</dbReference>
<evidence type="ECO:0000313" key="5">
    <source>
        <dbReference type="EMBL" id="OXM15181.1"/>
    </source>
</evidence>
<dbReference type="Pfam" id="PF13419">
    <property type="entry name" value="HAD_2"/>
    <property type="match status" value="1"/>
</dbReference>
<sequence length="225" mass="25874">MAIQAVLFDLDNTLVNRKKAFQNYAERFVDEFVLVVDSRNRVQVVEYIIQADRDGYRKKRELYEELLTEFTMKNPVTADTLVDYWFAEFFKHTVVMDGALELLEQLRSKEIKLGLITNGSVHSQNSKIDQVQLRSYFDAVIVSDEVQLKKPDPKIFELALERLGVTAASSIYIGDHPRNDVTGAKSAGLGTIWLRGAEEWDEALEKPNFMIRELNEIRKIVEELG</sequence>
<dbReference type="SFLD" id="SFLDG01129">
    <property type="entry name" value="C1.5:_HAD__Beta-PGM__Phosphata"/>
    <property type="match status" value="1"/>
</dbReference>
<keyword evidence="3 5" id="KW-0378">Hydrolase</keyword>
<evidence type="ECO:0000256" key="1">
    <source>
        <dbReference type="ARBA" id="ARBA00001946"/>
    </source>
</evidence>
<dbReference type="InterPro" id="IPR006439">
    <property type="entry name" value="HAD-SF_hydro_IA"/>
</dbReference>
<evidence type="ECO:0000313" key="6">
    <source>
        <dbReference type="Proteomes" id="UP000215145"/>
    </source>
</evidence>
<dbReference type="GO" id="GO:0046872">
    <property type="term" value="F:metal ion binding"/>
    <property type="evidence" value="ECO:0007669"/>
    <property type="project" value="UniProtKB-KW"/>
</dbReference>
<proteinExistence type="predicted"/>
<dbReference type="GO" id="GO:0016791">
    <property type="term" value="F:phosphatase activity"/>
    <property type="evidence" value="ECO:0007669"/>
    <property type="project" value="TreeGrafter"/>
</dbReference>
<dbReference type="AlphaFoldDB" id="A0A229NZJ2"/>
<dbReference type="InterPro" id="IPR041492">
    <property type="entry name" value="HAD_2"/>
</dbReference>
<dbReference type="NCBIfam" id="TIGR01549">
    <property type="entry name" value="HAD-SF-IA-v1"/>
    <property type="match status" value="1"/>
</dbReference>
<keyword evidence="4" id="KW-0460">Magnesium</keyword>
<evidence type="ECO:0000256" key="4">
    <source>
        <dbReference type="ARBA" id="ARBA00022842"/>
    </source>
</evidence>
<dbReference type="InterPro" id="IPR036412">
    <property type="entry name" value="HAD-like_sf"/>
</dbReference>
<comment type="caution">
    <text evidence="5">The sequence shown here is derived from an EMBL/GenBank/DDBJ whole genome shotgun (WGS) entry which is preliminary data.</text>
</comment>
<dbReference type="PANTHER" id="PTHR46470">
    <property type="entry name" value="N-ACYLNEURAMINATE-9-PHOSPHATASE"/>
    <property type="match status" value="1"/>
</dbReference>
<dbReference type="GO" id="GO:0044281">
    <property type="term" value="P:small molecule metabolic process"/>
    <property type="evidence" value="ECO:0007669"/>
    <property type="project" value="UniProtKB-ARBA"/>
</dbReference>
<keyword evidence="6" id="KW-1185">Reference proteome</keyword>
<keyword evidence="2" id="KW-0479">Metal-binding</keyword>
<comment type="cofactor">
    <cofactor evidence="1">
        <name>Mg(2+)</name>
        <dbReference type="ChEBI" id="CHEBI:18420"/>
    </cofactor>
</comment>
<dbReference type="SFLD" id="SFLDS00003">
    <property type="entry name" value="Haloacid_Dehalogenase"/>
    <property type="match status" value="1"/>
</dbReference>
<accession>A0A229NZJ2</accession>
<dbReference type="InterPro" id="IPR023214">
    <property type="entry name" value="HAD_sf"/>
</dbReference>
<dbReference type="Gene3D" id="3.40.50.1000">
    <property type="entry name" value="HAD superfamily/HAD-like"/>
    <property type="match status" value="1"/>
</dbReference>
<evidence type="ECO:0000256" key="3">
    <source>
        <dbReference type="ARBA" id="ARBA00022801"/>
    </source>
</evidence>
<reference evidence="5 6" key="1">
    <citation type="submission" date="2017-07" db="EMBL/GenBank/DDBJ databases">
        <title>Paenibacillus herberti R33 genome sequencing and assembly.</title>
        <authorList>
            <person name="Su W."/>
        </authorList>
    </citation>
    <scope>NUCLEOTIDE SEQUENCE [LARGE SCALE GENOMIC DNA]</scope>
    <source>
        <strain evidence="5 6">R33</strain>
    </source>
</reference>
<organism evidence="5 6">
    <name type="scientific">Paenibacillus herberti</name>
    <dbReference type="NCBI Taxonomy" id="1619309"/>
    <lineage>
        <taxon>Bacteria</taxon>
        <taxon>Bacillati</taxon>
        <taxon>Bacillota</taxon>
        <taxon>Bacilli</taxon>
        <taxon>Bacillales</taxon>
        <taxon>Paenibacillaceae</taxon>
        <taxon>Paenibacillus</taxon>
    </lineage>
</organism>
<dbReference type="SFLD" id="SFLDG01135">
    <property type="entry name" value="C1.5.6:_HAD__Beta-PGM__Phospha"/>
    <property type="match status" value="1"/>
</dbReference>
<dbReference type="PRINTS" id="PR00413">
    <property type="entry name" value="HADHALOGNASE"/>
</dbReference>
<evidence type="ECO:0000256" key="2">
    <source>
        <dbReference type="ARBA" id="ARBA00022723"/>
    </source>
</evidence>
<dbReference type="OrthoDB" id="9809962at2"/>
<dbReference type="Gene3D" id="1.20.120.710">
    <property type="entry name" value="Haloacid dehalogenase hydrolase-like domain"/>
    <property type="match status" value="1"/>
</dbReference>
<dbReference type="PANTHER" id="PTHR46470:SF2">
    <property type="entry name" value="GLYCERALDEHYDE 3-PHOSPHATE PHOSPHATASE"/>
    <property type="match status" value="1"/>
</dbReference>
<dbReference type="EMBL" id="NMUQ01000001">
    <property type="protein sequence ID" value="OXM15181.1"/>
    <property type="molecule type" value="Genomic_DNA"/>
</dbReference>
<dbReference type="SUPFAM" id="SSF56784">
    <property type="entry name" value="HAD-like"/>
    <property type="match status" value="1"/>
</dbReference>